<feature type="compositionally biased region" description="Polar residues" evidence="5">
    <location>
        <begin position="41"/>
        <end position="51"/>
    </location>
</feature>
<dbReference type="VEuPathDB" id="FungiDB:BTJ68_07617"/>
<feature type="region of interest" description="Disordered" evidence="5">
    <location>
        <begin position="1"/>
        <end position="111"/>
    </location>
</feature>
<evidence type="ECO:0000256" key="3">
    <source>
        <dbReference type="ARBA" id="ARBA00023242"/>
    </source>
</evidence>
<dbReference type="PANTHER" id="PTHR11829">
    <property type="entry name" value="FORKHEAD BOX PROTEIN"/>
    <property type="match status" value="1"/>
</dbReference>
<protein>
    <recommendedName>
        <fullName evidence="6">Fork-head domain-containing protein</fullName>
    </recommendedName>
</protein>
<comment type="caution">
    <text evidence="7">The sequence shown here is derived from an EMBL/GenBank/DDBJ whole genome shotgun (WGS) entry which is preliminary data.</text>
</comment>
<dbReference type="PROSITE" id="PS00658">
    <property type="entry name" value="FORK_HEAD_2"/>
    <property type="match status" value="1"/>
</dbReference>
<dbReference type="GO" id="GO:0000978">
    <property type="term" value="F:RNA polymerase II cis-regulatory region sequence-specific DNA binding"/>
    <property type="evidence" value="ECO:0007669"/>
    <property type="project" value="TreeGrafter"/>
</dbReference>
<evidence type="ECO:0000256" key="5">
    <source>
        <dbReference type="SAM" id="MobiDB-lite"/>
    </source>
</evidence>
<dbReference type="GO" id="GO:0001228">
    <property type="term" value="F:DNA-binding transcription activator activity, RNA polymerase II-specific"/>
    <property type="evidence" value="ECO:0007669"/>
    <property type="project" value="UniProtKB-ARBA"/>
</dbReference>
<dbReference type="FunFam" id="1.10.10.10:FF:000260">
    <property type="entry name" value="Forkhead transcription factor (Sep1)"/>
    <property type="match status" value="1"/>
</dbReference>
<evidence type="ECO:0000313" key="7">
    <source>
        <dbReference type="EMBL" id="OTA32322.1"/>
    </source>
</evidence>
<organism evidence="7 8">
    <name type="scientific">Hortaea werneckii EXF-2000</name>
    <dbReference type="NCBI Taxonomy" id="1157616"/>
    <lineage>
        <taxon>Eukaryota</taxon>
        <taxon>Fungi</taxon>
        <taxon>Dikarya</taxon>
        <taxon>Ascomycota</taxon>
        <taxon>Pezizomycotina</taxon>
        <taxon>Dothideomycetes</taxon>
        <taxon>Dothideomycetidae</taxon>
        <taxon>Mycosphaerellales</taxon>
        <taxon>Teratosphaeriaceae</taxon>
        <taxon>Hortaea</taxon>
    </lineage>
</organism>
<evidence type="ECO:0000256" key="4">
    <source>
        <dbReference type="PROSITE-ProRule" id="PRU00089"/>
    </source>
</evidence>
<evidence type="ECO:0000259" key="6">
    <source>
        <dbReference type="PROSITE" id="PS50039"/>
    </source>
</evidence>
<evidence type="ECO:0000256" key="1">
    <source>
        <dbReference type="ARBA" id="ARBA00004123"/>
    </source>
</evidence>
<dbReference type="AlphaFoldDB" id="A0A1Z5T8H7"/>
<dbReference type="InterPro" id="IPR030456">
    <property type="entry name" value="TF_fork_head_CS_2"/>
</dbReference>
<dbReference type="CDD" id="cd00059">
    <property type="entry name" value="FH_FOX"/>
    <property type="match status" value="1"/>
</dbReference>
<feature type="region of interest" description="Disordered" evidence="5">
    <location>
        <begin position="748"/>
        <end position="794"/>
    </location>
</feature>
<dbReference type="InterPro" id="IPR036390">
    <property type="entry name" value="WH_DNA-bd_sf"/>
</dbReference>
<dbReference type="SMART" id="SM00339">
    <property type="entry name" value="FH"/>
    <property type="match status" value="1"/>
</dbReference>
<proteinExistence type="predicted"/>
<dbReference type="Gene3D" id="1.10.10.10">
    <property type="entry name" value="Winged helix-like DNA-binding domain superfamily/Winged helix DNA-binding domain"/>
    <property type="match status" value="1"/>
</dbReference>
<keyword evidence="3 4" id="KW-0539">Nucleus</keyword>
<dbReference type="InterPro" id="IPR001766">
    <property type="entry name" value="Fork_head_dom"/>
</dbReference>
<dbReference type="SUPFAM" id="SSF46785">
    <property type="entry name" value="Winged helix' DNA-binding domain"/>
    <property type="match status" value="1"/>
</dbReference>
<dbReference type="PRINTS" id="PR00053">
    <property type="entry name" value="FORKHEAD"/>
</dbReference>
<dbReference type="InterPro" id="IPR050211">
    <property type="entry name" value="FOX_domain-containing"/>
</dbReference>
<dbReference type="PROSITE" id="PS00657">
    <property type="entry name" value="FORK_HEAD_1"/>
    <property type="match status" value="1"/>
</dbReference>
<keyword evidence="8" id="KW-1185">Reference proteome</keyword>
<gene>
    <name evidence="7" type="ORF">BTJ68_07617</name>
</gene>
<accession>A0A1Z5T8H7</accession>
<feature type="region of interest" description="Disordered" evidence="5">
    <location>
        <begin position="345"/>
        <end position="535"/>
    </location>
</feature>
<dbReference type="InterPro" id="IPR036388">
    <property type="entry name" value="WH-like_DNA-bd_sf"/>
</dbReference>
<evidence type="ECO:0000313" key="8">
    <source>
        <dbReference type="Proteomes" id="UP000194280"/>
    </source>
</evidence>
<dbReference type="PANTHER" id="PTHR11829:SF343">
    <property type="entry name" value="FORK-HEAD DOMAIN-CONTAINING PROTEIN"/>
    <property type="match status" value="1"/>
</dbReference>
<feature type="region of interest" description="Disordered" evidence="5">
    <location>
        <begin position="616"/>
        <end position="635"/>
    </location>
</feature>
<feature type="compositionally biased region" description="Pro residues" evidence="5">
    <location>
        <begin position="377"/>
        <end position="401"/>
    </location>
</feature>
<feature type="domain" description="Fork-head" evidence="6">
    <location>
        <begin position="202"/>
        <end position="296"/>
    </location>
</feature>
<dbReference type="OrthoDB" id="5954824at2759"/>
<reference evidence="7 8" key="1">
    <citation type="submission" date="2017-01" db="EMBL/GenBank/DDBJ databases">
        <title>The recent genome duplication of the halophilic yeast Hortaea werneckii: insights from long-read sequencing.</title>
        <authorList>
            <person name="Sinha S."/>
            <person name="Flibotte S."/>
            <person name="Neira M."/>
            <person name="Lenassi M."/>
            <person name="Gostincar C."/>
            <person name="Stajich J.E."/>
            <person name="Nislow C.E."/>
        </authorList>
    </citation>
    <scope>NUCLEOTIDE SEQUENCE [LARGE SCALE GENOMIC DNA]</scope>
    <source>
        <strain evidence="7 8">EXF-2000</strain>
    </source>
</reference>
<dbReference type="Proteomes" id="UP000194280">
    <property type="component" value="Unassembled WGS sequence"/>
</dbReference>
<dbReference type="GO" id="GO:0005634">
    <property type="term" value="C:nucleus"/>
    <property type="evidence" value="ECO:0007669"/>
    <property type="project" value="UniProtKB-SubCell"/>
</dbReference>
<evidence type="ECO:0000256" key="2">
    <source>
        <dbReference type="ARBA" id="ARBA00023125"/>
    </source>
</evidence>
<dbReference type="InParanoid" id="A0A1Z5T8H7"/>
<feature type="region of interest" description="Disordered" evidence="5">
    <location>
        <begin position="660"/>
        <end position="697"/>
    </location>
</feature>
<feature type="region of interest" description="Disordered" evidence="5">
    <location>
        <begin position="163"/>
        <end position="201"/>
    </location>
</feature>
<dbReference type="Pfam" id="PF00250">
    <property type="entry name" value="Forkhead"/>
    <property type="match status" value="1"/>
</dbReference>
<name>A0A1Z5T8H7_HORWE</name>
<feature type="compositionally biased region" description="Low complexity" evidence="5">
    <location>
        <begin position="752"/>
        <end position="764"/>
    </location>
</feature>
<feature type="compositionally biased region" description="Low complexity" evidence="5">
    <location>
        <begin position="52"/>
        <end position="68"/>
    </location>
</feature>
<sequence length="794" mass="86096">MTATRRATSLDVYQDPDASLPGQHGDDVEEALLNALRPLSDASTKQNVQLNPTTTTGSGSSPTKTDSSPPRPISSHSLGDIKIPPPSQPNFGTDSPQKNEDFYAAFNEHAPQPQRSLFAPYSEAHSNDKENQYDSVAFSHMPSMPFDSSSDFAFKGSLKRTASESVPLKDRSNIKKQKVDKDEPFELPDPSEMPAVSDDGSKPPYSYAELIGMAILRAPNRRLTLAQIYKWISDNFSFYKTSETGWQNSIRHNLSLNKNFIKQERPKDDPGKGNYWAIKPGEERPYLMGKKNPIRRMTNSEGPHYLQNLPSDISGFRPGTAPAISHFTLAPNPNKKVESKAIDTAKFPDEGDFSSDGTVPASDPALQDDEKDDAAAMPPPPVHFRSSPPPADLGSSPPPMASQPQRKGTTPPPAPRFPGSSRSGGRRQKFAGLNDSGYWSSIESSAARGGPHQLTSEADIGRPRIKKGRAEEEIARIRSSSFDSPSKDRLQVKMAGARYSPSPLKDDNPLTPAIVFKRPAKPPPSVSPNTNLRNHRNRMRALLGSPAKTFSPLRESSNWSPAFNLMDDSNVGLTPYKSPYVASSKTPLKSYEESTSNNLMNSAFDVFIDAPEEDIAARGSPEKRSARRPSLARAATSTSILADITGSGKGNLMLPSASENPFSLSPFLPRPGSLRSPAKLDSPLKQSHKPPVISNDTNFNWLEANAGAENSHPNDPTNADIAELFGVDFPSDGSEEAIDLFQDFGKIGQTKPAAAPSNAASRANGSPVKRSTMAPPPPKPAARPGLNRSSTSRW</sequence>
<dbReference type="STRING" id="1157616.A0A1Z5T8H7"/>
<feature type="DNA-binding region" description="Fork-head" evidence="4">
    <location>
        <begin position="202"/>
        <end position="296"/>
    </location>
</feature>
<comment type="subcellular location">
    <subcellularLocation>
        <location evidence="1 4">Nucleus</location>
    </subcellularLocation>
</comment>
<feature type="compositionally biased region" description="Basic and acidic residues" evidence="5">
    <location>
        <begin position="167"/>
        <end position="184"/>
    </location>
</feature>
<keyword evidence="2 4" id="KW-0238">DNA-binding</keyword>
<dbReference type="PROSITE" id="PS50039">
    <property type="entry name" value="FORK_HEAD_3"/>
    <property type="match status" value="1"/>
</dbReference>
<dbReference type="EMBL" id="MUNK01000096">
    <property type="protein sequence ID" value="OTA32322.1"/>
    <property type="molecule type" value="Genomic_DNA"/>
</dbReference>
<dbReference type="InterPro" id="IPR018122">
    <property type="entry name" value="TF_fork_head_CS_1"/>
</dbReference>